<evidence type="ECO:0000259" key="16">
    <source>
        <dbReference type="SMART" id="SM00936"/>
    </source>
</evidence>
<dbReference type="Pfam" id="PF00768">
    <property type="entry name" value="Peptidase_S11"/>
    <property type="match status" value="1"/>
</dbReference>
<dbReference type="PANTHER" id="PTHR21581:SF6">
    <property type="entry name" value="TRAFFICKING PROTEIN PARTICLE COMPLEX SUBUNIT 12"/>
    <property type="match status" value="1"/>
</dbReference>
<evidence type="ECO:0000256" key="9">
    <source>
        <dbReference type="ARBA" id="ARBA00022960"/>
    </source>
</evidence>
<dbReference type="PRINTS" id="PR00725">
    <property type="entry name" value="DADACBPTASE1"/>
</dbReference>
<sequence>MRKKRSWIMIVLAGMLLSFFQPMEYASAEEKQTQVDLVPHAKSAILMDADSGTVMYEKNAHDQLPPASITKIMSMLLIMEAIDEGKIGMDDMVMTSEYASSMGGSQIFLEPGEQMSVRHMLMGIAMASGNDATVAMAEKIAGSEEMFVNMMNEKSKQLGLANTHFANTNGLPANEHYSSAHDIAVISRELLKYEHITTFTGKYQDYLRQDSDKPFWLVNTNKLVRFYPGADGLKTGYTSEAKFCLAATAKRKDFRIIAVVLGEPNTKTRNAEVSQLFDYAFAQYENVPLYQKGEVMGTAPVRKGQEESYPIIADQRYSMLLKKGQKHGEWRHDLEMNELNAPIHKGDEIGKLVIRDEETVLKEFPLYADHEIGKAGWWKLFKRSMKNMIVLGKKDEPDRKEEPSVEEPADENQPKQQKLDEMKEKKETKENQETKEK</sequence>
<dbReference type="SUPFAM" id="SSF69189">
    <property type="entry name" value="Penicillin-binding protein associated domain"/>
    <property type="match status" value="1"/>
</dbReference>
<dbReference type="EC" id="3.4.16.4" evidence="4"/>
<dbReference type="InterPro" id="IPR015956">
    <property type="entry name" value="Peniciliin-bd_prot_C_sf"/>
</dbReference>
<evidence type="ECO:0000313" key="18">
    <source>
        <dbReference type="Proteomes" id="UP001597497"/>
    </source>
</evidence>
<feature type="compositionally biased region" description="Basic and acidic residues" evidence="14">
    <location>
        <begin position="392"/>
        <end position="403"/>
    </location>
</feature>
<feature type="region of interest" description="Disordered" evidence="14">
    <location>
        <begin position="392"/>
        <end position="437"/>
    </location>
</feature>
<comment type="pathway">
    <text evidence="2">Cell wall biogenesis; peptidoglycan biosynthesis.</text>
</comment>
<dbReference type="EMBL" id="JBHUMM010000043">
    <property type="protein sequence ID" value="MFD2672833.1"/>
    <property type="molecule type" value="Genomic_DNA"/>
</dbReference>
<dbReference type="Gene3D" id="3.40.710.10">
    <property type="entry name" value="DD-peptidase/beta-lactamase superfamily"/>
    <property type="match status" value="1"/>
</dbReference>
<dbReference type="PANTHER" id="PTHR21581">
    <property type="entry name" value="D-ALANYL-D-ALANINE CARBOXYPEPTIDASE"/>
    <property type="match status" value="1"/>
</dbReference>
<comment type="caution">
    <text evidence="17">The sequence shown here is derived from an EMBL/GenBank/DDBJ whole genome shotgun (WGS) entry which is preliminary data.</text>
</comment>
<evidence type="ECO:0000256" key="2">
    <source>
        <dbReference type="ARBA" id="ARBA00004752"/>
    </source>
</evidence>
<feature type="chain" id="PRO_5046283024" description="serine-type D-Ala-D-Ala carboxypeptidase" evidence="15">
    <location>
        <begin position="29"/>
        <end position="437"/>
    </location>
</feature>
<comment type="similarity">
    <text evidence="3 13">Belongs to the peptidase S11 family.</text>
</comment>
<keyword evidence="7 15" id="KW-0732">Signal</keyword>
<evidence type="ECO:0000256" key="3">
    <source>
        <dbReference type="ARBA" id="ARBA00007164"/>
    </source>
</evidence>
<dbReference type="InterPro" id="IPR012907">
    <property type="entry name" value="Peptidase_S11_C"/>
</dbReference>
<evidence type="ECO:0000256" key="8">
    <source>
        <dbReference type="ARBA" id="ARBA00022801"/>
    </source>
</evidence>
<evidence type="ECO:0000256" key="1">
    <source>
        <dbReference type="ARBA" id="ARBA00003217"/>
    </source>
</evidence>
<protein>
    <recommendedName>
        <fullName evidence="4">serine-type D-Ala-D-Ala carboxypeptidase</fullName>
        <ecNumber evidence="4">3.4.16.4</ecNumber>
    </recommendedName>
</protein>
<keyword evidence="18" id="KW-1185">Reference proteome</keyword>
<proteinExistence type="inferred from homology"/>
<name>A0ABW5RCU9_9BACL</name>
<keyword evidence="11" id="KW-0961">Cell wall biogenesis/degradation</keyword>
<evidence type="ECO:0000256" key="10">
    <source>
        <dbReference type="ARBA" id="ARBA00022984"/>
    </source>
</evidence>
<evidence type="ECO:0000256" key="13">
    <source>
        <dbReference type="RuleBase" id="RU004016"/>
    </source>
</evidence>
<feature type="domain" description="Peptidase S11 D-Ala-D-Ala carboxypeptidase A C-terminal" evidence="16">
    <location>
        <begin position="284"/>
        <end position="374"/>
    </location>
</feature>
<feature type="compositionally biased region" description="Basic and acidic residues" evidence="14">
    <location>
        <begin position="417"/>
        <end position="437"/>
    </location>
</feature>
<reference evidence="18" key="1">
    <citation type="journal article" date="2019" name="Int. J. Syst. Evol. Microbiol.">
        <title>The Global Catalogue of Microorganisms (GCM) 10K type strain sequencing project: providing services to taxonomists for standard genome sequencing and annotation.</title>
        <authorList>
            <consortium name="The Broad Institute Genomics Platform"/>
            <consortium name="The Broad Institute Genome Sequencing Center for Infectious Disease"/>
            <person name="Wu L."/>
            <person name="Ma J."/>
        </authorList>
    </citation>
    <scope>NUCLEOTIDE SEQUENCE [LARGE SCALE GENOMIC DNA]</scope>
    <source>
        <strain evidence="18">KCTC 33676</strain>
    </source>
</reference>
<gene>
    <name evidence="17" type="ORF">ACFSUC_14790</name>
</gene>
<comment type="catalytic activity">
    <reaction evidence="12">
        <text>Preferential cleavage: (Ac)2-L-Lys-D-Ala-|-D-Ala. Also transpeptidation of peptidyl-alanyl moieties that are N-acyl substituents of D-alanine.</text>
        <dbReference type="EC" id="3.4.16.4"/>
    </reaction>
</comment>
<evidence type="ECO:0000256" key="11">
    <source>
        <dbReference type="ARBA" id="ARBA00023316"/>
    </source>
</evidence>
<keyword evidence="10" id="KW-0573">Peptidoglycan synthesis</keyword>
<keyword evidence="8 17" id="KW-0378">Hydrolase</keyword>
<dbReference type="InterPro" id="IPR037167">
    <property type="entry name" value="Peptidase_S11_C_sf"/>
</dbReference>
<dbReference type="SUPFAM" id="SSF56601">
    <property type="entry name" value="beta-lactamase/transpeptidase-like"/>
    <property type="match status" value="1"/>
</dbReference>
<feature type="signal peptide" evidence="15">
    <location>
        <begin position="1"/>
        <end position="28"/>
    </location>
</feature>
<dbReference type="SMART" id="SM00936">
    <property type="entry name" value="PBP5_C"/>
    <property type="match status" value="1"/>
</dbReference>
<dbReference type="Pfam" id="PF07943">
    <property type="entry name" value="PBP5_C"/>
    <property type="match status" value="1"/>
</dbReference>
<dbReference type="GO" id="GO:0004180">
    <property type="term" value="F:carboxypeptidase activity"/>
    <property type="evidence" value="ECO:0007669"/>
    <property type="project" value="UniProtKB-KW"/>
</dbReference>
<dbReference type="Gene3D" id="2.60.410.10">
    <property type="entry name" value="D-Ala-D-Ala carboxypeptidase, C-terminal domain"/>
    <property type="match status" value="1"/>
</dbReference>
<evidence type="ECO:0000256" key="12">
    <source>
        <dbReference type="ARBA" id="ARBA00034000"/>
    </source>
</evidence>
<evidence type="ECO:0000256" key="4">
    <source>
        <dbReference type="ARBA" id="ARBA00012448"/>
    </source>
</evidence>
<accession>A0ABW5RCU9</accession>
<dbReference type="RefSeq" id="WP_379930393.1">
    <property type="nucleotide sequence ID" value="NZ_JBHUMM010000043.1"/>
</dbReference>
<keyword evidence="9" id="KW-0133">Cell shape</keyword>
<evidence type="ECO:0000256" key="6">
    <source>
        <dbReference type="ARBA" id="ARBA00022670"/>
    </source>
</evidence>
<dbReference type="InterPro" id="IPR018044">
    <property type="entry name" value="Peptidase_S11"/>
</dbReference>
<keyword evidence="5 17" id="KW-0121">Carboxypeptidase</keyword>
<comment type="function">
    <text evidence="1">Removes C-terminal D-alanyl residues from sugar-peptide cell wall precursors.</text>
</comment>
<organism evidence="17 18">
    <name type="scientific">Marinicrinis sediminis</name>
    <dbReference type="NCBI Taxonomy" id="1652465"/>
    <lineage>
        <taxon>Bacteria</taxon>
        <taxon>Bacillati</taxon>
        <taxon>Bacillota</taxon>
        <taxon>Bacilli</taxon>
        <taxon>Bacillales</taxon>
        <taxon>Paenibacillaceae</taxon>
    </lineage>
</organism>
<evidence type="ECO:0000256" key="7">
    <source>
        <dbReference type="ARBA" id="ARBA00022729"/>
    </source>
</evidence>
<dbReference type="InterPro" id="IPR012338">
    <property type="entry name" value="Beta-lactam/transpept-like"/>
</dbReference>
<keyword evidence="6" id="KW-0645">Protease</keyword>
<evidence type="ECO:0000256" key="14">
    <source>
        <dbReference type="SAM" id="MobiDB-lite"/>
    </source>
</evidence>
<evidence type="ECO:0000256" key="5">
    <source>
        <dbReference type="ARBA" id="ARBA00022645"/>
    </source>
</evidence>
<evidence type="ECO:0000256" key="15">
    <source>
        <dbReference type="SAM" id="SignalP"/>
    </source>
</evidence>
<evidence type="ECO:0000313" key="17">
    <source>
        <dbReference type="EMBL" id="MFD2672833.1"/>
    </source>
</evidence>
<dbReference type="InterPro" id="IPR001967">
    <property type="entry name" value="Peptidase_S11_N"/>
</dbReference>
<dbReference type="Proteomes" id="UP001597497">
    <property type="component" value="Unassembled WGS sequence"/>
</dbReference>